<reference evidence="1 2" key="1">
    <citation type="submission" date="2018-06" db="EMBL/GenBank/DDBJ databases">
        <title>Genomic Encyclopedia of Type Strains, Phase IV (KMG-IV): sequencing the most valuable type-strain genomes for metagenomic binning, comparative biology and taxonomic classification.</title>
        <authorList>
            <person name="Goeker M."/>
        </authorList>
    </citation>
    <scope>NUCLEOTIDE SEQUENCE [LARGE SCALE GENOMIC DNA]</scope>
    <source>
        <strain evidence="1 2">DSM 45521</strain>
    </source>
</reference>
<dbReference type="EMBL" id="QJSP01000016">
    <property type="protein sequence ID" value="PYE13459.1"/>
    <property type="molecule type" value="Genomic_DNA"/>
</dbReference>
<gene>
    <name evidence="1" type="ORF">DFR67_11613</name>
</gene>
<dbReference type="RefSeq" id="WP_110471845.1">
    <property type="nucleotide sequence ID" value="NZ_QJSP01000016.1"/>
</dbReference>
<sequence length="147" mass="16096">MKKTAAVDAKGLTLSVYRNAQYTTDFTLGGLTGRHNAVTLVGFQTPDDEDEDRAFYPLTGMHVTRLPKGCEVFAPTEHAPAVILRYSAALDTRAPRHMHLAPVDAGPRRGMAGGNYAGTSDSRLPELMEQLTGYRQHIIAVHDRFEG</sequence>
<dbReference type="AlphaFoldDB" id="A0A318RV71"/>
<proteinExistence type="predicted"/>
<dbReference type="Proteomes" id="UP000247591">
    <property type="component" value="Unassembled WGS sequence"/>
</dbReference>
<dbReference type="OrthoDB" id="4556612at2"/>
<name>A0A318RV71_WILLI</name>
<protein>
    <submittedName>
        <fullName evidence="1">Uncharacterized protein</fullName>
    </submittedName>
</protein>
<comment type="caution">
    <text evidence="1">The sequence shown here is derived from an EMBL/GenBank/DDBJ whole genome shotgun (WGS) entry which is preliminary data.</text>
</comment>
<evidence type="ECO:0000313" key="1">
    <source>
        <dbReference type="EMBL" id="PYE13459.1"/>
    </source>
</evidence>
<organism evidence="1 2">
    <name type="scientific">Williamsia limnetica</name>
    <dbReference type="NCBI Taxonomy" id="882452"/>
    <lineage>
        <taxon>Bacteria</taxon>
        <taxon>Bacillati</taxon>
        <taxon>Actinomycetota</taxon>
        <taxon>Actinomycetes</taxon>
        <taxon>Mycobacteriales</taxon>
        <taxon>Nocardiaceae</taxon>
        <taxon>Williamsia</taxon>
    </lineage>
</organism>
<keyword evidence="2" id="KW-1185">Reference proteome</keyword>
<accession>A0A318RV71</accession>
<evidence type="ECO:0000313" key="2">
    <source>
        <dbReference type="Proteomes" id="UP000247591"/>
    </source>
</evidence>